<reference evidence="2" key="2">
    <citation type="submission" date="2015-01" db="EMBL/GenBank/DDBJ databases">
        <title>Evolutionary Origins and Diversification of the Mycorrhizal Mutualists.</title>
        <authorList>
            <consortium name="DOE Joint Genome Institute"/>
            <consortium name="Mycorrhizal Genomics Consortium"/>
            <person name="Kohler A."/>
            <person name="Kuo A."/>
            <person name="Nagy L.G."/>
            <person name="Floudas D."/>
            <person name="Copeland A."/>
            <person name="Barry K.W."/>
            <person name="Cichocki N."/>
            <person name="Veneault-Fourrey C."/>
            <person name="LaButti K."/>
            <person name="Lindquist E.A."/>
            <person name="Lipzen A."/>
            <person name="Lundell T."/>
            <person name="Morin E."/>
            <person name="Murat C."/>
            <person name="Riley R."/>
            <person name="Ohm R."/>
            <person name="Sun H."/>
            <person name="Tunlid A."/>
            <person name="Henrissat B."/>
            <person name="Grigoriev I.V."/>
            <person name="Hibbett D.S."/>
            <person name="Martin F."/>
        </authorList>
    </citation>
    <scope>NUCLEOTIDE SEQUENCE [LARGE SCALE GENOMIC DNA]</scope>
    <source>
        <strain evidence="2">Ve08.2h10</strain>
    </source>
</reference>
<sequence>MGHGQIMASPIVRCHRQPTAVLQSSLRRIVGPNHYTTLEANLLPPLRIRFPKCAPRRMGCTHMLTSAVAPPHALLVSSPPDTMMRGTDATLCDIKHREGPYRDLIVPSDDSLYPEALVTLLWLFVYAPDRSATRVICNIMPRMSHLTPLPPAILVRCQTIKETARASHRDSIMLSSRANLCCPFPWERQLQRIEGIFQDIRAEPRLQPKVRGLI</sequence>
<evidence type="ECO:0000313" key="1">
    <source>
        <dbReference type="EMBL" id="KIK77320.1"/>
    </source>
</evidence>
<proteinExistence type="predicted"/>
<protein>
    <submittedName>
        <fullName evidence="1">Uncharacterized protein</fullName>
    </submittedName>
</protein>
<organism evidence="1 2">
    <name type="scientific">Paxillus rubicundulus Ve08.2h10</name>
    <dbReference type="NCBI Taxonomy" id="930991"/>
    <lineage>
        <taxon>Eukaryota</taxon>
        <taxon>Fungi</taxon>
        <taxon>Dikarya</taxon>
        <taxon>Basidiomycota</taxon>
        <taxon>Agaricomycotina</taxon>
        <taxon>Agaricomycetes</taxon>
        <taxon>Agaricomycetidae</taxon>
        <taxon>Boletales</taxon>
        <taxon>Paxilineae</taxon>
        <taxon>Paxillaceae</taxon>
        <taxon>Paxillus</taxon>
    </lineage>
</organism>
<keyword evidence="2" id="KW-1185">Reference proteome</keyword>
<evidence type="ECO:0000313" key="2">
    <source>
        <dbReference type="Proteomes" id="UP000054538"/>
    </source>
</evidence>
<reference evidence="1 2" key="1">
    <citation type="submission" date="2014-04" db="EMBL/GenBank/DDBJ databases">
        <authorList>
            <consortium name="DOE Joint Genome Institute"/>
            <person name="Kuo A."/>
            <person name="Kohler A."/>
            <person name="Jargeat P."/>
            <person name="Nagy L.G."/>
            <person name="Floudas D."/>
            <person name="Copeland A."/>
            <person name="Barry K.W."/>
            <person name="Cichocki N."/>
            <person name="Veneault-Fourrey C."/>
            <person name="LaButti K."/>
            <person name="Lindquist E.A."/>
            <person name="Lipzen A."/>
            <person name="Lundell T."/>
            <person name="Morin E."/>
            <person name="Murat C."/>
            <person name="Sun H."/>
            <person name="Tunlid A."/>
            <person name="Henrissat B."/>
            <person name="Grigoriev I.V."/>
            <person name="Hibbett D.S."/>
            <person name="Martin F."/>
            <person name="Nordberg H.P."/>
            <person name="Cantor M.N."/>
            <person name="Hua S.X."/>
        </authorList>
    </citation>
    <scope>NUCLEOTIDE SEQUENCE [LARGE SCALE GENOMIC DNA]</scope>
    <source>
        <strain evidence="1 2">Ve08.2h10</strain>
    </source>
</reference>
<dbReference type="EMBL" id="KN827045">
    <property type="protein sequence ID" value="KIK77320.1"/>
    <property type="molecule type" value="Genomic_DNA"/>
</dbReference>
<dbReference type="OrthoDB" id="10602452at2759"/>
<dbReference type="HOGENOM" id="CLU_1289314_0_0_1"/>
<dbReference type="AlphaFoldDB" id="A0A0D0DH49"/>
<accession>A0A0D0DH49</accession>
<gene>
    <name evidence="1" type="ORF">PAXRUDRAFT_387319</name>
</gene>
<dbReference type="Proteomes" id="UP000054538">
    <property type="component" value="Unassembled WGS sequence"/>
</dbReference>
<name>A0A0D0DH49_9AGAM</name>
<dbReference type="InParanoid" id="A0A0D0DH49"/>